<sequence length="224" mass="26281">GVCRTIEWDYEQERPYKGDVLKEKRRAYLLLFYNPEKAAKDQADMNEYLTGLYNDLKEGRHRDYCAKDYSKYFEVTETPKRGRKIEPKEEAMLAAAKNYGYFALLSNEVKDPYTALSIYRSKDVVEKAFVNLKDRLNFRRIQVSSELSLNGKLFVEFVALIYLSYVKKKMQEANLFEKWTLQGLLDELDTIELFEAPEHGRILGEVTKKQVEIYQSLEVQPPSL</sequence>
<protein>
    <submittedName>
        <fullName evidence="1">Transposase</fullName>
    </submittedName>
</protein>
<organism evidence="1 2">
    <name type="scientific">Mesobacillus stamsii</name>
    <dbReference type="NCBI Taxonomy" id="225347"/>
    <lineage>
        <taxon>Bacteria</taxon>
        <taxon>Bacillati</taxon>
        <taxon>Bacillota</taxon>
        <taxon>Bacilli</taxon>
        <taxon>Bacillales</taxon>
        <taxon>Bacillaceae</taxon>
        <taxon>Mesobacillus</taxon>
    </lineage>
</organism>
<dbReference type="PANTHER" id="PTHR34614">
    <property type="match status" value="1"/>
</dbReference>
<evidence type="ECO:0000313" key="1">
    <source>
        <dbReference type="EMBL" id="MDQ0414579.1"/>
    </source>
</evidence>
<feature type="non-terminal residue" evidence="1">
    <location>
        <position position="1"/>
    </location>
</feature>
<name>A0ABU0FZ18_9BACI</name>
<keyword evidence="2" id="KW-1185">Reference proteome</keyword>
<dbReference type="Proteomes" id="UP001242313">
    <property type="component" value="Unassembled WGS sequence"/>
</dbReference>
<evidence type="ECO:0000313" key="2">
    <source>
        <dbReference type="Proteomes" id="UP001242313"/>
    </source>
</evidence>
<gene>
    <name evidence="1" type="ORF">J2S25_002789</name>
</gene>
<accession>A0ABU0FZ18</accession>
<dbReference type="EMBL" id="JAUSUN010000018">
    <property type="protein sequence ID" value="MDQ0414579.1"/>
    <property type="molecule type" value="Genomic_DNA"/>
</dbReference>
<reference evidence="1 2" key="1">
    <citation type="submission" date="2023-07" db="EMBL/GenBank/DDBJ databases">
        <title>Genomic Encyclopedia of Type Strains, Phase IV (KMG-IV): sequencing the most valuable type-strain genomes for metagenomic binning, comparative biology and taxonomic classification.</title>
        <authorList>
            <person name="Goeker M."/>
        </authorList>
    </citation>
    <scope>NUCLEOTIDE SEQUENCE [LARGE SCALE GENOMIC DNA]</scope>
    <source>
        <strain evidence="1 2">DSM 19598</strain>
    </source>
</reference>
<dbReference type="PANTHER" id="PTHR34614:SF2">
    <property type="entry name" value="TRANSPOSASE IS4-LIKE DOMAIN-CONTAINING PROTEIN"/>
    <property type="match status" value="1"/>
</dbReference>
<comment type="caution">
    <text evidence="1">The sequence shown here is derived from an EMBL/GenBank/DDBJ whole genome shotgun (WGS) entry which is preliminary data.</text>
</comment>
<proteinExistence type="predicted"/>